<reference evidence="1" key="1">
    <citation type="submission" date="2022-05" db="EMBL/GenBank/DDBJ databases">
        <title>Corynebacterium sp. TA-R-1 sp. nov., isolated from human feces.</title>
        <authorList>
            <person name="Shamsuzzaman M."/>
            <person name="Dahal R.H."/>
        </authorList>
    </citation>
    <scope>NUCLEOTIDE SEQUENCE</scope>
    <source>
        <strain evidence="1">TA-R-1</strain>
    </source>
</reference>
<evidence type="ECO:0000313" key="2">
    <source>
        <dbReference type="Proteomes" id="UP001204000"/>
    </source>
</evidence>
<dbReference type="RefSeq" id="WP_253579098.1">
    <property type="nucleotide sequence ID" value="NZ_JAMFTQ010000016.1"/>
</dbReference>
<accession>A0ABT1G3B2</accession>
<name>A0ABT1G3B2_9CORY</name>
<organism evidence="1 2">
    <name type="scientific">Corynebacterium stercoris</name>
    <dbReference type="NCBI Taxonomy" id="2943490"/>
    <lineage>
        <taxon>Bacteria</taxon>
        <taxon>Bacillati</taxon>
        <taxon>Actinomycetota</taxon>
        <taxon>Actinomycetes</taxon>
        <taxon>Mycobacteriales</taxon>
        <taxon>Corynebacteriaceae</taxon>
        <taxon>Corynebacterium</taxon>
    </lineage>
</organism>
<protein>
    <recommendedName>
        <fullName evidence="3">GNAT family N-acetyltransferase</fullName>
    </recommendedName>
</protein>
<dbReference type="EMBL" id="JAMFTQ010000016">
    <property type="protein sequence ID" value="MCP1388466.1"/>
    <property type="molecule type" value="Genomic_DNA"/>
</dbReference>
<evidence type="ECO:0000313" key="1">
    <source>
        <dbReference type="EMBL" id="MCP1388466.1"/>
    </source>
</evidence>
<evidence type="ECO:0008006" key="3">
    <source>
        <dbReference type="Google" id="ProtNLM"/>
    </source>
</evidence>
<sequence length="231" mass="24534">MAAHRDANPRRDAHAHVVALRAGELGHLHPRTASGVFWEFDPLTTGVDETNPEIDKEAWMVALAYRQDPIGFSIVDGAVDDVGEGSRALATVLFCPAADAPGAVRMPTAPVSADAWLVTSLHIDAAVRRRGWESVLLDSVIGAATAAGVAALEVFGLRDDIPTEGTSAACRELAEQAPAIGLTEISILESAGFKVHVDHLVIPRLRLALPPQFDLLTAHEIAELLAEIPAR</sequence>
<dbReference type="Proteomes" id="UP001204000">
    <property type="component" value="Unassembled WGS sequence"/>
</dbReference>
<proteinExistence type="predicted"/>
<keyword evidence="2" id="KW-1185">Reference proteome</keyword>
<comment type="caution">
    <text evidence="1">The sequence shown here is derived from an EMBL/GenBank/DDBJ whole genome shotgun (WGS) entry which is preliminary data.</text>
</comment>
<gene>
    <name evidence="1" type="ORF">M5J20_09770</name>
</gene>